<keyword evidence="5" id="KW-0677">Repeat</keyword>
<evidence type="ECO:0000256" key="6">
    <source>
        <dbReference type="ARBA" id="ARBA00022837"/>
    </source>
</evidence>
<dbReference type="PROSITE" id="PS00232">
    <property type="entry name" value="CADHERIN_1"/>
    <property type="match status" value="1"/>
</dbReference>
<keyword evidence="4" id="KW-0732">Signal</keyword>
<dbReference type="GO" id="GO:0009653">
    <property type="term" value="P:anatomical structure morphogenesis"/>
    <property type="evidence" value="ECO:0007669"/>
    <property type="project" value="UniProtKB-ARBA"/>
</dbReference>
<evidence type="ECO:0000256" key="3">
    <source>
        <dbReference type="ARBA" id="ARBA00022692"/>
    </source>
</evidence>
<keyword evidence="7" id="KW-1133">Transmembrane helix</keyword>
<evidence type="ECO:0000313" key="12">
    <source>
        <dbReference type="Ensembl" id="ENSHHUP00000020458.1"/>
    </source>
</evidence>
<dbReference type="GeneTree" id="ENSGT00940000154981"/>
<keyword evidence="9" id="KW-1015">Disulfide bond</keyword>
<evidence type="ECO:0000256" key="9">
    <source>
        <dbReference type="ARBA" id="ARBA00023157"/>
    </source>
</evidence>
<dbReference type="PANTHER" id="PTHR24026:SF126">
    <property type="entry name" value="PROTOCADHERIN FAT 4"/>
    <property type="match status" value="1"/>
</dbReference>
<keyword evidence="6 10" id="KW-0106">Calcium</keyword>
<dbReference type="Gene3D" id="2.60.40.60">
    <property type="entry name" value="Cadherins"/>
    <property type="match status" value="1"/>
</dbReference>
<dbReference type="PRINTS" id="PR00205">
    <property type="entry name" value="CADHERIN"/>
</dbReference>
<dbReference type="Pfam" id="PF00028">
    <property type="entry name" value="Cadherin"/>
    <property type="match status" value="1"/>
</dbReference>
<evidence type="ECO:0000256" key="2">
    <source>
        <dbReference type="ARBA" id="ARBA00022536"/>
    </source>
</evidence>
<comment type="subcellular location">
    <subcellularLocation>
        <location evidence="1">Membrane</location>
    </subcellularLocation>
</comment>
<reference evidence="12" key="3">
    <citation type="submission" date="2025-09" db="UniProtKB">
        <authorList>
            <consortium name="Ensembl"/>
        </authorList>
    </citation>
    <scope>IDENTIFICATION</scope>
</reference>
<evidence type="ECO:0000256" key="10">
    <source>
        <dbReference type="PROSITE-ProRule" id="PRU00043"/>
    </source>
</evidence>
<evidence type="ECO:0000256" key="4">
    <source>
        <dbReference type="ARBA" id="ARBA00022729"/>
    </source>
</evidence>
<dbReference type="PROSITE" id="PS50268">
    <property type="entry name" value="CADHERIN_2"/>
    <property type="match status" value="1"/>
</dbReference>
<accession>A0A4W5KT68</accession>
<dbReference type="FunFam" id="2.60.40.60:FF:000013">
    <property type="entry name" value="Cadherin EGF LAG seven-pass G-type receptor"/>
    <property type="match status" value="1"/>
</dbReference>
<dbReference type="InterPro" id="IPR015919">
    <property type="entry name" value="Cadherin-like_sf"/>
</dbReference>
<evidence type="ECO:0000256" key="8">
    <source>
        <dbReference type="ARBA" id="ARBA00023136"/>
    </source>
</evidence>
<evidence type="ECO:0000313" key="13">
    <source>
        <dbReference type="Proteomes" id="UP000314982"/>
    </source>
</evidence>
<organism evidence="12 13">
    <name type="scientific">Hucho hucho</name>
    <name type="common">huchen</name>
    <dbReference type="NCBI Taxonomy" id="62062"/>
    <lineage>
        <taxon>Eukaryota</taxon>
        <taxon>Metazoa</taxon>
        <taxon>Chordata</taxon>
        <taxon>Craniata</taxon>
        <taxon>Vertebrata</taxon>
        <taxon>Euteleostomi</taxon>
        <taxon>Actinopterygii</taxon>
        <taxon>Neopterygii</taxon>
        <taxon>Teleostei</taxon>
        <taxon>Protacanthopterygii</taxon>
        <taxon>Salmoniformes</taxon>
        <taxon>Salmonidae</taxon>
        <taxon>Salmoninae</taxon>
        <taxon>Hucho</taxon>
    </lineage>
</organism>
<dbReference type="GO" id="GO:0005886">
    <property type="term" value="C:plasma membrane"/>
    <property type="evidence" value="ECO:0007669"/>
    <property type="project" value="UniProtKB-SubCell"/>
</dbReference>
<dbReference type="GO" id="GO:0007156">
    <property type="term" value="P:homophilic cell adhesion via plasma membrane adhesion molecules"/>
    <property type="evidence" value="ECO:0007669"/>
    <property type="project" value="InterPro"/>
</dbReference>
<reference evidence="13" key="1">
    <citation type="submission" date="2018-06" db="EMBL/GenBank/DDBJ databases">
        <title>Genome assembly of Danube salmon.</title>
        <authorList>
            <person name="Macqueen D.J."/>
            <person name="Gundappa M.K."/>
        </authorList>
    </citation>
    <scope>NUCLEOTIDE SEQUENCE [LARGE SCALE GENOMIC DNA]</scope>
</reference>
<sequence length="100" mass="10823">MGTEILRLSATSDDIGANAEVTYSIKAGNELGKFQIDRTLGSISVVDDLDFEVCKDYFLTIEAWDGGAPPLSTATMITIELMDVNDNAPAFSQDIYNVLV</sequence>
<evidence type="ECO:0000256" key="7">
    <source>
        <dbReference type="ARBA" id="ARBA00022989"/>
    </source>
</evidence>
<dbReference type="SUPFAM" id="SSF49313">
    <property type="entry name" value="Cadherin-like"/>
    <property type="match status" value="1"/>
</dbReference>
<keyword evidence="13" id="KW-1185">Reference proteome</keyword>
<evidence type="ECO:0000256" key="5">
    <source>
        <dbReference type="ARBA" id="ARBA00022737"/>
    </source>
</evidence>
<evidence type="ECO:0000256" key="1">
    <source>
        <dbReference type="ARBA" id="ARBA00004370"/>
    </source>
</evidence>
<reference evidence="12" key="2">
    <citation type="submission" date="2025-08" db="UniProtKB">
        <authorList>
            <consortium name="Ensembl"/>
        </authorList>
    </citation>
    <scope>IDENTIFICATION</scope>
</reference>
<dbReference type="PANTHER" id="PTHR24026">
    <property type="entry name" value="FAT ATYPICAL CADHERIN-RELATED"/>
    <property type="match status" value="1"/>
</dbReference>
<keyword evidence="8" id="KW-0472">Membrane</keyword>
<dbReference type="InterPro" id="IPR020894">
    <property type="entry name" value="Cadherin_CS"/>
</dbReference>
<keyword evidence="3" id="KW-0812">Transmembrane</keyword>
<evidence type="ECO:0000259" key="11">
    <source>
        <dbReference type="PROSITE" id="PS50268"/>
    </source>
</evidence>
<dbReference type="CDD" id="cd11304">
    <property type="entry name" value="Cadherin_repeat"/>
    <property type="match status" value="1"/>
</dbReference>
<proteinExistence type="predicted"/>
<dbReference type="SMART" id="SM00112">
    <property type="entry name" value="CA"/>
    <property type="match status" value="1"/>
</dbReference>
<dbReference type="Ensembl" id="ENSHHUT00000021220.1">
    <property type="protein sequence ID" value="ENSHHUP00000020458.1"/>
    <property type="gene ID" value="ENSHHUG00000012809.1"/>
</dbReference>
<dbReference type="Proteomes" id="UP000314982">
    <property type="component" value="Unassembled WGS sequence"/>
</dbReference>
<dbReference type="InterPro" id="IPR002126">
    <property type="entry name" value="Cadherin-like_dom"/>
</dbReference>
<dbReference type="AlphaFoldDB" id="A0A4W5KT68"/>
<keyword evidence="2" id="KW-0245">EGF-like domain</keyword>
<dbReference type="GO" id="GO:0005509">
    <property type="term" value="F:calcium ion binding"/>
    <property type="evidence" value="ECO:0007669"/>
    <property type="project" value="UniProtKB-UniRule"/>
</dbReference>
<name>A0A4W5KT68_9TELE</name>
<feature type="domain" description="Cadherin" evidence="11">
    <location>
        <begin position="2"/>
        <end position="91"/>
    </location>
</feature>
<protein>
    <recommendedName>
        <fullName evidence="11">Cadherin domain-containing protein</fullName>
    </recommendedName>
</protein>
<dbReference type="STRING" id="62062.ENSHHUP00000020458"/>